<feature type="transmembrane region" description="Helical" evidence="1">
    <location>
        <begin position="50"/>
        <end position="70"/>
    </location>
</feature>
<dbReference type="EMBL" id="FOTK01000006">
    <property type="protein sequence ID" value="SFL52853.1"/>
    <property type="molecule type" value="Genomic_DNA"/>
</dbReference>
<dbReference type="RefSeq" id="WP_092038893.1">
    <property type="nucleotide sequence ID" value="NZ_FOTK01000006.1"/>
</dbReference>
<dbReference type="AlphaFoldDB" id="A0A1I4IFQ6"/>
<evidence type="ECO:0000313" key="3">
    <source>
        <dbReference type="Proteomes" id="UP000199048"/>
    </source>
</evidence>
<keyword evidence="1" id="KW-1133">Transmembrane helix</keyword>
<evidence type="ECO:0000313" key="2">
    <source>
        <dbReference type="EMBL" id="SFL52853.1"/>
    </source>
</evidence>
<protein>
    <submittedName>
        <fullName evidence="2">Uncharacterized protein</fullName>
    </submittedName>
</protein>
<keyword evidence="1" id="KW-0812">Transmembrane</keyword>
<dbReference type="Proteomes" id="UP000199048">
    <property type="component" value="Unassembled WGS sequence"/>
</dbReference>
<proteinExistence type="predicted"/>
<accession>A0A1I4IFQ6</accession>
<evidence type="ECO:0000256" key="1">
    <source>
        <dbReference type="SAM" id="Phobius"/>
    </source>
</evidence>
<sequence>MTVSRDYMLKKPDGPSAAKHFLHTQLVPRAVNIAGEAEVALSRASARTGIRPALILAGVAAAAVMTVFQLRQSRASTGNRRI</sequence>
<organism evidence="2 3">
    <name type="scientific">Methylobacterium pseudosasicola</name>
    <dbReference type="NCBI Taxonomy" id="582667"/>
    <lineage>
        <taxon>Bacteria</taxon>
        <taxon>Pseudomonadati</taxon>
        <taxon>Pseudomonadota</taxon>
        <taxon>Alphaproteobacteria</taxon>
        <taxon>Hyphomicrobiales</taxon>
        <taxon>Methylobacteriaceae</taxon>
        <taxon>Methylobacterium</taxon>
    </lineage>
</organism>
<dbReference type="OrthoDB" id="7585861at2"/>
<keyword evidence="3" id="KW-1185">Reference proteome</keyword>
<name>A0A1I4IFQ6_9HYPH</name>
<gene>
    <name evidence="2" type="ORF">SAMN05192568_1006105</name>
</gene>
<reference evidence="3" key="1">
    <citation type="submission" date="2016-10" db="EMBL/GenBank/DDBJ databases">
        <authorList>
            <person name="Varghese N."/>
            <person name="Submissions S."/>
        </authorList>
    </citation>
    <scope>NUCLEOTIDE SEQUENCE [LARGE SCALE GENOMIC DNA]</scope>
    <source>
        <strain evidence="3">BL36</strain>
    </source>
</reference>
<keyword evidence="1" id="KW-0472">Membrane</keyword>